<accession>R4WQ85</accession>
<evidence type="ECO:0000313" key="2">
    <source>
        <dbReference type="EMBL" id="BAN23070.1"/>
    </source>
</evidence>
<dbReference type="EMBL" id="AP013058">
    <property type="protein sequence ID" value="BAN23070.1"/>
    <property type="molecule type" value="Genomic_DNA"/>
</dbReference>
<sequence>MAEFGRGGRQRHGVPSKGIGSCIVRRLSHPARTPSKRYGSRSLRPVARFIVENAGSPKFRSAPWGLRLRVVPREPVERGFCTTPNKKAAVPTTGTSG</sequence>
<reference evidence="2 3" key="2">
    <citation type="journal article" date="2018" name="Int. J. Syst. Evol. Microbiol.">
        <title>Burkholderia insecticola sp. nov., a gut symbiotic bacterium of the bean bug Riptortus pedestris.</title>
        <authorList>
            <person name="Takeshita K."/>
            <person name="Tamaki H."/>
            <person name="Ohbayashi T."/>
            <person name="Meng X.-Y."/>
            <person name="Sone T."/>
            <person name="Mitani Y."/>
            <person name="Peeters C."/>
            <person name="Kikuchi Y."/>
            <person name="Vandamme P."/>
        </authorList>
    </citation>
    <scope>NUCLEOTIDE SEQUENCE [LARGE SCALE GENOMIC DNA]</scope>
    <source>
        <strain evidence="2">RPE64</strain>
    </source>
</reference>
<dbReference type="AlphaFoldDB" id="R4WQ85"/>
<reference evidence="2 3" key="1">
    <citation type="journal article" date="2013" name="Genome Announc.">
        <title>Complete Genome Sequence of Burkholderia sp. Strain RPE64, Bacterial Symbiont of the Bean Bug Riptortus pedestris.</title>
        <authorList>
            <person name="Shibata T.F."/>
            <person name="Maeda T."/>
            <person name="Nikoh N."/>
            <person name="Yamaguchi K."/>
            <person name="Oshima K."/>
            <person name="Hattori M."/>
            <person name="Nishiyama T."/>
            <person name="Hasebe M."/>
            <person name="Fukatsu T."/>
            <person name="Kikuchi Y."/>
            <person name="Shigenobu S."/>
        </authorList>
    </citation>
    <scope>NUCLEOTIDE SEQUENCE [LARGE SCALE GENOMIC DNA]</scope>
</reference>
<evidence type="ECO:0000313" key="3">
    <source>
        <dbReference type="Proteomes" id="UP000013966"/>
    </source>
</evidence>
<name>R4WQ85_9BURK</name>
<gene>
    <name evidence="2" type="ORF">BRPE64_ACDS13160</name>
</gene>
<evidence type="ECO:0000256" key="1">
    <source>
        <dbReference type="SAM" id="MobiDB-lite"/>
    </source>
</evidence>
<feature type="region of interest" description="Disordered" evidence="1">
    <location>
        <begin position="1"/>
        <end position="21"/>
    </location>
</feature>
<proteinExistence type="predicted"/>
<organism evidence="2 3">
    <name type="scientific">Caballeronia insecticola</name>
    <dbReference type="NCBI Taxonomy" id="758793"/>
    <lineage>
        <taxon>Bacteria</taxon>
        <taxon>Pseudomonadati</taxon>
        <taxon>Pseudomonadota</taxon>
        <taxon>Betaproteobacteria</taxon>
        <taxon>Burkholderiales</taxon>
        <taxon>Burkholderiaceae</taxon>
        <taxon>Caballeronia</taxon>
    </lineage>
</organism>
<dbReference type="KEGG" id="buo:BRPE64_ACDS13160"/>
<keyword evidence="3" id="KW-1185">Reference proteome</keyword>
<dbReference type="HOGENOM" id="CLU_2341359_0_0_4"/>
<protein>
    <submittedName>
        <fullName evidence="2">Uncharacterized protein</fullName>
    </submittedName>
</protein>
<dbReference type="PATRIC" id="fig|758793.3.peg.1318"/>
<dbReference type="Proteomes" id="UP000013966">
    <property type="component" value="Chromosome 1"/>
</dbReference>